<dbReference type="EMBL" id="BFEA01000559">
    <property type="protein sequence ID" value="GBG86329.1"/>
    <property type="molecule type" value="Genomic_DNA"/>
</dbReference>
<feature type="compositionally biased region" description="Low complexity" evidence="9">
    <location>
        <begin position="611"/>
        <end position="626"/>
    </location>
</feature>
<dbReference type="SUPFAM" id="SSF56672">
    <property type="entry name" value="DNA/RNA polymerases"/>
    <property type="match status" value="1"/>
</dbReference>
<dbReference type="GO" id="GO:0016787">
    <property type="term" value="F:hydrolase activity"/>
    <property type="evidence" value="ECO:0007669"/>
    <property type="project" value="UniProtKB-KW"/>
</dbReference>
<feature type="domain" description="Integrase catalytic" evidence="11">
    <location>
        <begin position="2076"/>
        <end position="2159"/>
    </location>
</feature>
<dbReference type="Pfam" id="PF17921">
    <property type="entry name" value="Integrase_H2C2"/>
    <property type="match status" value="1"/>
</dbReference>
<feature type="compositionally biased region" description="Basic and acidic residues" evidence="9">
    <location>
        <begin position="2244"/>
        <end position="2257"/>
    </location>
</feature>
<dbReference type="InterPro" id="IPR041588">
    <property type="entry name" value="Integrase_H2C2"/>
</dbReference>
<dbReference type="FunFam" id="1.10.340.70:FF:000001">
    <property type="entry name" value="Retrovirus-related Pol polyprotein from transposon gypsy-like Protein"/>
    <property type="match status" value="1"/>
</dbReference>
<dbReference type="GO" id="GO:0004519">
    <property type="term" value="F:endonuclease activity"/>
    <property type="evidence" value="ECO:0007669"/>
    <property type="project" value="UniProtKB-KW"/>
</dbReference>
<dbReference type="InterPro" id="IPR038336">
    <property type="entry name" value="NET_sf"/>
</dbReference>
<feature type="domain" description="Bromo" evidence="10">
    <location>
        <begin position="774"/>
        <end position="846"/>
    </location>
</feature>
<dbReference type="InterPro" id="IPR036397">
    <property type="entry name" value="RNaseH_sf"/>
</dbReference>
<keyword evidence="2" id="KW-0548">Nucleotidyltransferase</keyword>
<feature type="compositionally biased region" description="Polar residues" evidence="9">
    <location>
        <begin position="1109"/>
        <end position="1118"/>
    </location>
</feature>
<feature type="compositionally biased region" description="Low complexity" evidence="9">
    <location>
        <begin position="1188"/>
        <end position="1216"/>
    </location>
</feature>
<evidence type="ECO:0000313" key="14">
    <source>
        <dbReference type="Proteomes" id="UP000265515"/>
    </source>
</evidence>
<dbReference type="InterPro" id="IPR043502">
    <property type="entry name" value="DNA/RNA_pol_sf"/>
</dbReference>
<dbReference type="GO" id="GO:0003964">
    <property type="term" value="F:RNA-directed DNA polymerase activity"/>
    <property type="evidence" value="ECO:0007669"/>
    <property type="project" value="UniProtKB-KW"/>
</dbReference>
<feature type="compositionally biased region" description="Low complexity" evidence="9">
    <location>
        <begin position="90"/>
        <end position="99"/>
    </location>
</feature>
<dbReference type="OrthoDB" id="21449at2759"/>
<evidence type="ECO:0000256" key="8">
    <source>
        <dbReference type="PROSITE-ProRule" id="PRU00035"/>
    </source>
</evidence>
<keyword evidence="1" id="KW-0808">Transferase</keyword>
<dbReference type="InterPro" id="IPR012337">
    <property type="entry name" value="RNaseH-like_sf"/>
</dbReference>
<feature type="region of interest" description="Disordered" evidence="9">
    <location>
        <begin position="58"/>
        <end position="100"/>
    </location>
</feature>
<protein>
    <recommendedName>
        <fullName evidence="15">Bromo domain-containing protein</fullName>
    </recommendedName>
</protein>
<feature type="compositionally biased region" description="Basic and acidic residues" evidence="9">
    <location>
        <begin position="710"/>
        <end position="722"/>
    </location>
</feature>
<evidence type="ECO:0008006" key="15">
    <source>
        <dbReference type="Google" id="ProtNLM"/>
    </source>
</evidence>
<evidence type="ECO:0000259" key="11">
    <source>
        <dbReference type="PROSITE" id="PS50994"/>
    </source>
</evidence>
<dbReference type="PRINTS" id="PR00503">
    <property type="entry name" value="BROMODOMAIN"/>
</dbReference>
<dbReference type="InterPro" id="IPR036427">
    <property type="entry name" value="Bromodomain-like_sf"/>
</dbReference>
<evidence type="ECO:0000256" key="9">
    <source>
        <dbReference type="SAM" id="MobiDB-lite"/>
    </source>
</evidence>
<dbReference type="InterPro" id="IPR001584">
    <property type="entry name" value="Integrase_cat-core"/>
</dbReference>
<accession>A0A388LVQ8</accession>
<keyword evidence="4" id="KW-0255">Endonuclease</keyword>
<feature type="region of interest" description="Disordered" evidence="9">
    <location>
        <begin position="313"/>
        <end position="333"/>
    </location>
</feature>
<evidence type="ECO:0000256" key="7">
    <source>
        <dbReference type="ARBA" id="ARBA00023117"/>
    </source>
</evidence>
<feature type="region of interest" description="Disordered" evidence="9">
    <location>
        <begin position="2435"/>
        <end position="2473"/>
    </location>
</feature>
<feature type="compositionally biased region" description="Basic and acidic residues" evidence="9">
    <location>
        <begin position="2332"/>
        <end position="2343"/>
    </location>
</feature>
<reference evidence="13 14" key="1">
    <citation type="journal article" date="2018" name="Cell">
        <title>The Chara Genome: Secondary Complexity and Implications for Plant Terrestrialization.</title>
        <authorList>
            <person name="Nishiyama T."/>
            <person name="Sakayama H."/>
            <person name="Vries J.D."/>
            <person name="Buschmann H."/>
            <person name="Saint-Marcoux D."/>
            <person name="Ullrich K.K."/>
            <person name="Haas F.B."/>
            <person name="Vanderstraeten L."/>
            <person name="Becker D."/>
            <person name="Lang D."/>
            <person name="Vosolsobe S."/>
            <person name="Rombauts S."/>
            <person name="Wilhelmsson P.K.I."/>
            <person name="Janitza P."/>
            <person name="Kern R."/>
            <person name="Heyl A."/>
            <person name="Rumpler F."/>
            <person name="Villalobos L.I.A.C."/>
            <person name="Clay J.M."/>
            <person name="Skokan R."/>
            <person name="Toyoda A."/>
            <person name="Suzuki Y."/>
            <person name="Kagoshima H."/>
            <person name="Schijlen E."/>
            <person name="Tajeshwar N."/>
            <person name="Catarino B."/>
            <person name="Hetherington A.J."/>
            <person name="Saltykova A."/>
            <person name="Bonnot C."/>
            <person name="Breuninger H."/>
            <person name="Symeonidi A."/>
            <person name="Radhakrishnan G.V."/>
            <person name="Van Nieuwerburgh F."/>
            <person name="Deforce D."/>
            <person name="Chang C."/>
            <person name="Karol K.G."/>
            <person name="Hedrich R."/>
            <person name="Ulvskov P."/>
            <person name="Glockner G."/>
            <person name="Delwiche C.F."/>
            <person name="Petrasek J."/>
            <person name="Van de Peer Y."/>
            <person name="Friml J."/>
            <person name="Beilby M."/>
            <person name="Dolan L."/>
            <person name="Kohara Y."/>
            <person name="Sugano S."/>
            <person name="Fujiyama A."/>
            <person name="Delaux P.-M."/>
            <person name="Quint M."/>
            <person name="TheiBen G."/>
            <person name="Hagemann M."/>
            <person name="Harholt J."/>
            <person name="Dunand C."/>
            <person name="Zachgo S."/>
            <person name="Langdale J."/>
            <person name="Maumus F."/>
            <person name="Straeten D.V.D."/>
            <person name="Gould S.B."/>
            <person name="Rensing S.A."/>
        </authorList>
    </citation>
    <scope>NUCLEOTIDE SEQUENCE [LARGE SCALE GENOMIC DNA]</scope>
    <source>
        <strain evidence="13 14">S276</strain>
    </source>
</reference>
<evidence type="ECO:0000256" key="1">
    <source>
        <dbReference type="ARBA" id="ARBA00022679"/>
    </source>
</evidence>
<dbReference type="SMART" id="SM00297">
    <property type="entry name" value="BROMO"/>
    <property type="match status" value="1"/>
</dbReference>
<feature type="compositionally biased region" description="Polar residues" evidence="9">
    <location>
        <begin position="901"/>
        <end position="917"/>
    </location>
</feature>
<dbReference type="GO" id="GO:0015074">
    <property type="term" value="P:DNA integration"/>
    <property type="evidence" value="ECO:0007669"/>
    <property type="project" value="InterPro"/>
</dbReference>
<name>A0A388LVQ8_CHABU</name>
<sequence>MVQTHSGKETSPYTIEQQEKMAALVRESKERKKREKQAKLKAIADEQAVKMKRLEEEMKKVQQEEEERRKAAEAEVAAEEEKERMRIESGEGSSSGTMTRETDIGLEKRISEWVANLSLGEEEAESYVVEEEAIWQWDKDCTSALEKLKRALIEYPVLNVADPSSPFVVATDASQYGIGAVLQQDDDNGYRPVEFMSARMPCEKVATSTYERELYALRQALDHWKHYLLGRHFKVYSDHETLRWLKTQAKMTPKLTRWAAEIDQFDFELKPVKGKYIVVADALSRRSDYFGAVVHYLDIGKDLQEKVKQAEEPMKRTRYRSNSGSGSRGTATPYLHHSLPHHLPQHLHEAIVPSSRVEEEEDVEDGEEEEEEELGRVAVKGTEIRRGMVEEEISPHPRNKRARRSVSSRYYHQHQRSVIDGMMSVGIGADNERNRRVMGTVAGISGGEIGRGFKRKSEGPYLDAHEGGEMASGVSCPPPRRFHDMSTTTAHSGGRGGMEDEGEWGADAPELTPREVKRWKRETLKREIDRCISLQARVDDLIRRKQMGARDLGGGGVRHQQQLHAIAPSTSGYRTENGSSNGFSGGRAMAGAGVCLQQQQQRGRLAAAVAPPPLTSTEPFPSSTTTARSDDIVKGRMKETSSSRSGHAEDMAVAVPAVTTKETRLSSRQASLTVADNVVAGGSLPAGLGPSKEKRTPKANPVYNNSEFVSGKDRVPTADKSKGKSSAGTKRGGATAQAKPLSVYEAKKQKIETVRAKRMADIMKQCAAVLRKIQNQKNSWVFNEPVNWVQLKLYDYPKIIKKPMDLGTVRRKLESGVYGVPGPFAEDVRLVFSNAMTYNQPNSEVHDLAKDLLGMFEERYKNIEDKLAEEAIKFRVEEEALAALAGEVKPPAEVRGPASKVVNQPKTGPKVPQQQQLVERRVPPRSTAAVSTVNTGTGRQYSGGKAKPPPPPPAAAAATPTALPPSLPPPSPPQQQSAMEPMAAGKRPMTMEEKRKLSQNLGQLPGEKLGHIVHILSLRNPSLNQGEDEIELDIDSLDTETLWDLHSFVSSCMKSSRRNATRGGGGGYDHHESDEHDAWIHSSGDLHRPQDEEEEEDEDEEKKACWAKNHQSSSSTRPASRKQGVGQEFIGEEESRKGDSASVVRSPKDDAKRIAPEGVEEDVDIDDGAPTAIFSPVVIEKDDGGYGSKSSSSSSSSGDSESSSSDSESGSSSGSDSEPEEPVNPPGADASFKISGAEPTGSSGGTDCRGPSSSPAPKKNSVKNENHATGSGERLNDEDDAQKHKMSLPSSISSREPAQVDEQPLDCTLDELPGTTFTEIRSPVEVAVAMQDVAVGDAPCPSDSLHTTRALSTFVEDLVDTKAPVKADHTQGLVALVDKLHVANVGVMHDSAEVQCPPKCIVVNQEVSAAAESVAVDTMMLSSDDAAPFSLPQMVEVGRGTLVQSGPSLEMKASEQGAWDEPSSKPTARDVSEHAPPPMLSPALSPLVLTPATMQRPSGPTVAIAEIAGVAESSPPPPPPVTPIASGAGSLIAVPATSGVLEGSAEELGPAADSSVVKQPPSACVPEEKVVPKESEVDHLLGSEVAVRAAMLRGRFAETIIKAREKIAQPSLTNAKVEKIDPETVKRQLEETRRRQKEARGGGGRGGQRDRMAPFTFLFHGRPQLADWLKTAVQHAVTVHRICVRMEQTAVRRLDFMHNSLDQILDLLQRPGFRPAAQSPLPLTAMSGPFPVQAGTQPSGTSAAAAQTVASSSCGSAVVATPSPQQQGQWYPKNPMKPPLAFSGEKKDEELNTWLRTVPVWVRAKEDYAGEEVITAASYLEGKAAKWMDGLVAKAGYFLLGRFFYLRTNHQILKWIKTQPALFDALERWIEVIDQYDFKLEYLKGEYNKVADALSRRADYLGARVFEFGVFEELTQSLVGAYQEDPVTMDIIRKLQAKDKATEDEFVMVDGLLSLDKAGFKRLVVPSSERLRSLFLGESHDATGHFGYKKTSAILVQRFWWFGMLEDAKKYVETCQVCQRDKPRTRAPLGLLKPLPIPAGPGQSVSIDFMDTLVTSRSGKRHIFVIIDRFTKDVRFTSELWKKTVEQMGSQLQMTSGNYPEANGQAEQMNRVVQHLLRHYIKPSQDEWDEKLPLIASLYNNVVHSSTDVSPNQLHLGWKPRSALDFLLLENGPSATPGTLEYGVKYEKLLQQAVEHIKKGQQTMIASKNKHRRQFSFQERKLEEELKAVEEEEEDEEEEEEENGERLYRRQAERGESSRPSGITLQPANMNWLDQYGYRTPMYVESEEDKNAFVELLAATEDPTEKELRIQEKKAELSNKMVAAKRRVRRKEKTEGKEGERPQRQLQEQKAQEQRPAIDDRRSLVTDTLLHTNQQLAVLTKNVQGLEQHRFEFERVWNHFLQISAQEMDKHIVTCIESLDEQLAKRLADPAVAKKILGGGGGGGGDGNGDGGDGDRKGKRVKQEETRMLERLK</sequence>
<comment type="caution">
    <text evidence="13">The sequence shown here is derived from an EMBL/GenBank/DDBJ whole genome shotgun (WGS) entry which is preliminary data.</text>
</comment>
<dbReference type="SUPFAM" id="SSF53098">
    <property type="entry name" value="Ribonuclease H-like"/>
    <property type="match status" value="1"/>
</dbReference>
<dbReference type="SUPFAM" id="SSF47370">
    <property type="entry name" value="Bromodomain"/>
    <property type="match status" value="1"/>
</dbReference>
<keyword evidence="7 8" id="KW-0103">Bromodomain</keyword>
<organism evidence="13 14">
    <name type="scientific">Chara braunii</name>
    <name type="common">Braun's stonewort</name>
    <dbReference type="NCBI Taxonomy" id="69332"/>
    <lineage>
        <taxon>Eukaryota</taxon>
        <taxon>Viridiplantae</taxon>
        <taxon>Streptophyta</taxon>
        <taxon>Charophyceae</taxon>
        <taxon>Charales</taxon>
        <taxon>Characeae</taxon>
        <taxon>Chara</taxon>
    </lineage>
</organism>
<feature type="compositionally biased region" description="Basic and acidic residues" evidence="9">
    <location>
        <begin position="628"/>
        <end position="650"/>
    </location>
</feature>
<feature type="region of interest" description="Disordered" evidence="9">
    <location>
        <begin position="680"/>
        <end position="737"/>
    </location>
</feature>
<feature type="region of interest" description="Disordered" evidence="9">
    <location>
        <begin position="355"/>
        <end position="375"/>
    </location>
</feature>
<feature type="compositionally biased region" description="Low complexity" evidence="9">
    <location>
        <begin position="320"/>
        <end position="333"/>
    </location>
</feature>
<dbReference type="Gramene" id="GBG86329">
    <property type="protein sequence ID" value="GBG86329"/>
    <property type="gene ID" value="CBR_g41323"/>
</dbReference>
<dbReference type="Gene3D" id="1.20.920.10">
    <property type="entry name" value="Bromodomain-like"/>
    <property type="match status" value="1"/>
</dbReference>
<feature type="region of interest" description="Disordered" evidence="9">
    <location>
        <begin position="2227"/>
        <end position="2266"/>
    </location>
</feature>
<feature type="compositionally biased region" description="Acidic residues" evidence="9">
    <location>
        <begin position="2230"/>
        <end position="2243"/>
    </location>
</feature>
<evidence type="ECO:0000256" key="4">
    <source>
        <dbReference type="ARBA" id="ARBA00022759"/>
    </source>
</evidence>
<feature type="compositionally biased region" description="Acidic residues" evidence="9">
    <location>
        <begin position="358"/>
        <end position="373"/>
    </location>
</feature>
<feature type="compositionally biased region" description="Pro residues" evidence="9">
    <location>
        <begin position="962"/>
        <end position="973"/>
    </location>
</feature>
<feature type="compositionally biased region" description="Basic and acidic residues" evidence="9">
    <location>
        <begin position="58"/>
        <end position="89"/>
    </location>
</feature>
<keyword evidence="6" id="KW-0695">RNA-directed DNA polymerase</keyword>
<feature type="compositionally biased region" description="Basic and acidic residues" evidence="9">
    <location>
        <begin position="1146"/>
        <end position="1155"/>
    </location>
</feature>
<feature type="compositionally biased region" description="Polar residues" evidence="9">
    <location>
        <begin position="928"/>
        <end position="940"/>
    </location>
</feature>
<dbReference type="Gene3D" id="3.30.420.10">
    <property type="entry name" value="Ribonuclease H-like superfamily/Ribonuclease H"/>
    <property type="match status" value="1"/>
</dbReference>
<evidence type="ECO:0000256" key="6">
    <source>
        <dbReference type="ARBA" id="ARBA00022918"/>
    </source>
</evidence>
<evidence type="ECO:0000313" key="13">
    <source>
        <dbReference type="EMBL" id="GBG86329.1"/>
    </source>
</evidence>
<dbReference type="Pfam" id="PF00439">
    <property type="entry name" value="Bromodomain"/>
    <property type="match status" value="1"/>
</dbReference>
<feature type="region of interest" description="Disordered" evidence="9">
    <location>
        <begin position="892"/>
        <end position="996"/>
    </location>
</feature>
<evidence type="ECO:0000256" key="2">
    <source>
        <dbReference type="ARBA" id="ARBA00022695"/>
    </source>
</evidence>
<dbReference type="InterPro" id="IPR041373">
    <property type="entry name" value="RT_RNaseH"/>
</dbReference>
<feature type="compositionally biased region" description="Acidic residues" evidence="9">
    <location>
        <begin position="1158"/>
        <end position="1167"/>
    </location>
</feature>
<keyword evidence="14" id="KW-1185">Reference proteome</keyword>
<dbReference type="Gene3D" id="1.20.1270.220">
    <property type="match status" value="1"/>
</dbReference>
<feature type="compositionally biased region" description="Basic and acidic residues" evidence="9">
    <location>
        <begin position="1068"/>
        <end position="1090"/>
    </location>
</feature>
<dbReference type="InterPro" id="IPR050951">
    <property type="entry name" value="Retrovirus_Pol_polyprotein"/>
</dbReference>
<feature type="region of interest" description="Disordered" evidence="9">
    <location>
        <begin position="611"/>
        <end position="653"/>
    </location>
</feature>
<dbReference type="PANTHER" id="PTHR37984:SF5">
    <property type="entry name" value="PROTEIN NYNRIN-LIKE"/>
    <property type="match status" value="1"/>
</dbReference>
<dbReference type="STRING" id="69332.A0A388LVQ8"/>
<evidence type="ECO:0000259" key="10">
    <source>
        <dbReference type="PROSITE" id="PS50014"/>
    </source>
</evidence>
<dbReference type="PROSITE" id="PS51525">
    <property type="entry name" value="NET"/>
    <property type="match status" value="1"/>
</dbReference>
<dbReference type="Pfam" id="PF17035">
    <property type="entry name" value="BET"/>
    <property type="match status" value="1"/>
</dbReference>
<feature type="compositionally biased region" description="Basic and acidic residues" evidence="9">
    <location>
        <begin position="2350"/>
        <end position="2360"/>
    </location>
</feature>
<feature type="region of interest" description="Disordered" evidence="9">
    <location>
        <begin position="1053"/>
        <end position="1305"/>
    </location>
</feature>
<dbReference type="Proteomes" id="UP000265515">
    <property type="component" value="Unassembled WGS sequence"/>
</dbReference>
<evidence type="ECO:0000256" key="5">
    <source>
        <dbReference type="ARBA" id="ARBA00022801"/>
    </source>
</evidence>
<dbReference type="CDD" id="cd09274">
    <property type="entry name" value="RNase_HI_RT_Ty3"/>
    <property type="match status" value="1"/>
</dbReference>
<feature type="compositionally biased region" description="Gly residues" evidence="9">
    <location>
        <begin position="2437"/>
        <end position="2451"/>
    </location>
</feature>
<dbReference type="GO" id="GO:0003676">
    <property type="term" value="F:nucleic acid binding"/>
    <property type="evidence" value="ECO:0007669"/>
    <property type="project" value="InterPro"/>
</dbReference>
<evidence type="ECO:0000256" key="3">
    <source>
        <dbReference type="ARBA" id="ARBA00022722"/>
    </source>
</evidence>
<evidence type="ECO:0000259" key="12">
    <source>
        <dbReference type="PROSITE" id="PS51525"/>
    </source>
</evidence>
<feature type="region of interest" description="Disordered" evidence="9">
    <location>
        <begin position="486"/>
        <end position="509"/>
    </location>
</feature>
<dbReference type="PROSITE" id="PS50014">
    <property type="entry name" value="BROMODOMAIN_2"/>
    <property type="match status" value="1"/>
</dbReference>
<gene>
    <name evidence="13" type="ORF">CBR_g41323</name>
</gene>
<feature type="region of interest" description="Disordered" evidence="9">
    <location>
        <begin position="1448"/>
        <end position="1484"/>
    </location>
</feature>
<dbReference type="PROSITE" id="PS50994">
    <property type="entry name" value="INTEGRASE"/>
    <property type="match status" value="1"/>
</dbReference>
<feature type="compositionally biased region" description="Acidic residues" evidence="9">
    <location>
        <begin position="1091"/>
        <end position="1100"/>
    </location>
</feature>
<dbReference type="InterPro" id="IPR001487">
    <property type="entry name" value="Bromodomain"/>
</dbReference>
<dbReference type="Pfam" id="PF17917">
    <property type="entry name" value="RT_RNaseH"/>
    <property type="match status" value="1"/>
</dbReference>
<dbReference type="Gene3D" id="1.10.340.70">
    <property type="match status" value="1"/>
</dbReference>
<feature type="domain" description="NET" evidence="12">
    <location>
        <begin position="979"/>
        <end position="1060"/>
    </location>
</feature>
<proteinExistence type="predicted"/>
<feature type="region of interest" description="Disordered" evidence="9">
    <location>
        <begin position="2321"/>
        <end position="2360"/>
    </location>
</feature>
<dbReference type="InterPro" id="IPR027353">
    <property type="entry name" value="NET_dom"/>
</dbReference>
<dbReference type="PANTHER" id="PTHR37984">
    <property type="entry name" value="PROTEIN CBG26694"/>
    <property type="match status" value="1"/>
</dbReference>
<keyword evidence="3" id="KW-0540">Nuclease</keyword>
<keyword evidence="5" id="KW-0378">Hydrolase</keyword>
<feature type="region of interest" description="Disordered" evidence="9">
    <location>
        <begin position="1626"/>
        <end position="1650"/>
    </location>
</feature>
<feature type="compositionally biased region" description="Basic and acidic residues" evidence="9">
    <location>
        <begin position="2453"/>
        <end position="2473"/>
    </location>
</feature>